<protein>
    <submittedName>
        <fullName evidence="1">ERF superfamily protein</fullName>
    </submittedName>
</protein>
<reference evidence="1" key="1">
    <citation type="journal article" date="2021" name="Proc. Natl. Acad. Sci. U.S.A.">
        <title>A Catalog of Tens of Thousands of Viruses from Human Metagenomes Reveals Hidden Associations with Chronic Diseases.</title>
        <authorList>
            <person name="Tisza M.J."/>
            <person name="Buck C.B."/>
        </authorList>
    </citation>
    <scope>NUCLEOTIDE SEQUENCE</scope>
    <source>
        <strain evidence="1">CtI7W9</strain>
    </source>
</reference>
<sequence>MSVYERIAAVMTDVTYLTRDCDMGDFWTLSDERVTSAVRASLIKNGLVIIPIATKTQTKDTPTATITYRIQGIDDDGINVCMSGAGETLGAALTNAHKYMLLQVFNIPNGMEQMGTGERPKTGRGRALLNALKKMCPDEQTLNAMSGNLYGKPVAELTEDELQKMANEIDRLRGDRA</sequence>
<accession>A0A8S5MN80</accession>
<dbReference type="EMBL" id="BK014941">
    <property type="protein sequence ID" value="DAD83769.1"/>
    <property type="molecule type" value="Genomic_DNA"/>
</dbReference>
<name>A0A8S5MN80_9CAUD</name>
<organism evidence="1">
    <name type="scientific">Myoviridae sp. ctI7W9</name>
    <dbReference type="NCBI Taxonomy" id="2826636"/>
    <lineage>
        <taxon>Viruses</taxon>
        <taxon>Duplodnaviria</taxon>
        <taxon>Heunggongvirae</taxon>
        <taxon>Uroviricota</taxon>
        <taxon>Caudoviricetes</taxon>
    </lineage>
</organism>
<evidence type="ECO:0000313" key="1">
    <source>
        <dbReference type="EMBL" id="DAD83769.1"/>
    </source>
</evidence>
<proteinExistence type="predicted"/>